<gene>
    <name evidence="2" type="ORF">N781_15540</name>
</gene>
<feature type="region of interest" description="Disordered" evidence="1">
    <location>
        <begin position="50"/>
        <end position="85"/>
    </location>
</feature>
<dbReference type="AlphaFoldDB" id="A0A0A5GN94"/>
<dbReference type="STRING" id="1385510.GCA_000425205_01750"/>
<feature type="compositionally biased region" description="Acidic residues" evidence="1">
    <location>
        <begin position="50"/>
        <end position="75"/>
    </location>
</feature>
<proteinExistence type="predicted"/>
<accession>A0A0A5GN94</accession>
<evidence type="ECO:0000313" key="3">
    <source>
        <dbReference type="Proteomes" id="UP000030528"/>
    </source>
</evidence>
<evidence type="ECO:0000313" key="2">
    <source>
        <dbReference type="EMBL" id="KGX92723.1"/>
    </source>
</evidence>
<comment type="caution">
    <text evidence="2">The sequence shown here is derived from an EMBL/GenBank/DDBJ whole genome shotgun (WGS) entry which is preliminary data.</text>
</comment>
<reference evidence="2 3" key="1">
    <citation type="submission" date="2013-08" db="EMBL/GenBank/DDBJ databases">
        <authorList>
            <person name="Huang J."/>
            <person name="Wang G."/>
        </authorList>
    </citation>
    <scope>NUCLEOTIDE SEQUENCE [LARGE SCALE GENOMIC DNA]</scope>
    <source>
        <strain evidence="2 3">JSM 076056</strain>
    </source>
</reference>
<dbReference type="Proteomes" id="UP000030528">
    <property type="component" value="Unassembled WGS sequence"/>
</dbReference>
<protein>
    <submittedName>
        <fullName evidence="2">Uncharacterized protein</fullName>
    </submittedName>
</protein>
<organism evidence="2 3">
    <name type="scientific">Pontibacillus halophilus JSM 076056 = DSM 19796</name>
    <dbReference type="NCBI Taxonomy" id="1385510"/>
    <lineage>
        <taxon>Bacteria</taxon>
        <taxon>Bacillati</taxon>
        <taxon>Bacillota</taxon>
        <taxon>Bacilli</taxon>
        <taxon>Bacillales</taxon>
        <taxon>Bacillaceae</taxon>
        <taxon>Pontibacillus</taxon>
    </lineage>
</organism>
<dbReference type="eggNOG" id="ENOG5033A0K">
    <property type="taxonomic scope" value="Bacteria"/>
</dbReference>
<sequence length="85" mass="10033">MSEKKKRVIHVDDLVIHAENVIIEPRRQRPDDRPRRMDPFFGNPRYQEAEAAEAEVETEEVNEEAEATEEADTNDEQQRPPFSWI</sequence>
<keyword evidence="3" id="KW-1185">Reference proteome</keyword>
<dbReference type="RefSeq" id="WP_026800160.1">
    <property type="nucleotide sequence ID" value="NZ_AULI01000007.1"/>
</dbReference>
<name>A0A0A5GN94_9BACI</name>
<evidence type="ECO:0000256" key="1">
    <source>
        <dbReference type="SAM" id="MobiDB-lite"/>
    </source>
</evidence>
<dbReference type="EMBL" id="AVPE01000005">
    <property type="protein sequence ID" value="KGX92723.1"/>
    <property type="molecule type" value="Genomic_DNA"/>
</dbReference>